<evidence type="ECO:0000256" key="1">
    <source>
        <dbReference type="SAM" id="MobiDB-lite"/>
    </source>
</evidence>
<sequence length="60" mass="6315">METPVIGTMAKLTFSASMTRYASTVPFGGDEAADFSKAAGPNAIQRSLRSTAPAQDARQH</sequence>
<keyword evidence="3" id="KW-1185">Reference proteome</keyword>
<dbReference type="RefSeq" id="WP_308484606.1">
    <property type="nucleotide sequence ID" value="NZ_OY726398.1"/>
</dbReference>
<dbReference type="Proteomes" id="UP001190464">
    <property type="component" value="Chromosome"/>
</dbReference>
<organism evidence="2 3">
    <name type="scientific">[Mycobacterium] holstebronense</name>
    <dbReference type="NCBI Taxonomy" id="3064288"/>
    <lineage>
        <taxon>Bacteria</taxon>
        <taxon>Bacillati</taxon>
        <taxon>Actinomycetota</taxon>
        <taxon>Actinomycetes</taxon>
        <taxon>Mycobacteriales</taxon>
        <taxon>Mycobacteriaceae</taxon>
        <taxon>Mycolicibacterium</taxon>
    </lineage>
</organism>
<proteinExistence type="predicted"/>
<evidence type="ECO:0000313" key="3">
    <source>
        <dbReference type="Proteomes" id="UP001190464"/>
    </source>
</evidence>
<feature type="region of interest" description="Disordered" evidence="1">
    <location>
        <begin position="40"/>
        <end position="60"/>
    </location>
</feature>
<protein>
    <submittedName>
        <fullName evidence="2">Uncharacterized protein</fullName>
    </submittedName>
</protein>
<reference evidence="2 3" key="1">
    <citation type="submission" date="2023-08" db="EMBL/GenBank/DDBJ databases">
        <authorList>
            <person name="Folkvardsen B D."/>
            <person name="Norman A."/>
        </authorList>
    </citation>
    <scope>NUCLEOTIDE SEQUENCE [LARGE SCALE GENOMIC DNA]</scope>
    <source>
        <strain evidence="2 3">Mu0102</strain>
    </source>
</reference>
<evidence type="ECO:0000313" key="2">
    <source>
        <dbReference type="EMBL" id="CAJ1509891.1"/>
    </source>
</evidence>
<gene>
    <name evidence="2" type="ORF">MU0102_003894</name>
</gene>
<name>A0ABN9NTA9_9MYCO</name>
<dbReference type="EMBL" id="OY726398">
    <property type="protein sequence ID" value="CAJ1509891.1"/>
    <property type="molecule type" value="Genomic_DNA"/>
</dbReference>
<accession>A0ABN9NTA9</accession>
<feature type="compositionally biased region" description="Polar residues" evidence="1">
    <location>
        <begin position="44"/>
        <end position="53"/>
    </location>
</feature>